<evidence type="ECO:0000313" key="2">
    <source>
        <dbReference type="Proteomes" id="UP001348805"/>
    </source>
</evidence>
<protein>
    <recommendedName>
        <fullName evidence="3">Polynucleotide kinase</fullName>
    </recommendedName>
</protein>
<evidence type="ECO:0008006" key="3">
    <source>
        <dbReference type="Google" id="ProtNLM"/>
    </source>
</evidence>
<sequence length="347" mass="40352">MISKFMYFVGLPCSGKSTFISNNYSDAGHLCDMLSTLLSTTHPFDNYSFEEINEVLENNLIDNSTWIISADEIKPMLEGYTDEHPEVVHEDSVQLARRMIFEIAKSKNLNVNIILDGGGINNHYNLSIIDYLREHNVDKITCVFFDTPVEVCIKRLQGRTRKVPVEDIYKKNLRIEACKNKYIPLVDEFIRVDYFTNKYLLLDMDGTLACYGKAKLDIHGNSDFVSSELFKNLKPVKHVIDFVKEHYDMNNVYIVTACANSIAWKEKNEWLDKYFPEIPVENRMFVGNKNFKHVFIEQFAHKMKWDLKDVCLIDDFHDTLRKCDEIGINAVHPSNIDSMFDKYSYQA</sequence>
<dbReference type="InterPro" id="IPR023214">
    <property type="entry name" value="HAD_sf"/>
</dbReference>
<dbReference type="InterPro" id="IPR010708">
    <property type="entry name" value="5'(3')-deoxyribonucleotidase"/>
</dbReference>
<dbReference type="InterPro" id="IPR036412">
    <property type="entry name" value="HAD-like_sf"/>
</dbReference>
<proteinExistence type="predicted"/>
<keyword evidence="2" id="KW-1185">Reference proteome</keyword>
<dbReference type="EMBL" id="OR769219">
    <property type="protein sequence ID" value="WQJ51241.1"/>
    <property type="molecule type" value="Genomic_DNA"/>
</dbReference>
<dbReference type="Pfam" id="PF06941">
    <property type="entry name" value="NT5C"/>
    <property type="match status" value="1"/>
</dbReference>
<organism evidence="1 2">
    <name type="scientific">phage Lak_Megaphage_RVC_AP3_GC26</name>
    <dbReference type="NCBI Taxonomy" id="3109225"/>
    <lineage>
        <taxon>Viruses</taxon>
        <taxon>Duplodnaviria</taxon>
        <taxon>Heunggongvirae</taxon>
        <taxon>Uroviricota</taxon>
        <taxon>Caudoviricetes</taxon>
        <taxon>Caudoviricetes code 15 clade</taxon>
    </lineage>
</organism>
<dbReference type="Proteomes" id="UP001348805">
    <property type="component" value="Segment"/>
</dbReference>
<dbReference type="InterPro" id="IPR027417">
    <property type="entry name" value="P-loop_NTPase"/>
</dbReference>
<accession>A0ABZ0YZG9</accession>
<name>A0ABZ0YZG9_9CAUD</name>
<dbReference type="Gene3D" id="3.40.50.1000">
    <property type="entry name" value="HAD superfamily/HAD-like"/>
    <property type="match status" value="1"/>
</dbReference>
<reference evidence="1 2" key="1">
    <citation type="submission" date="2023-11" db="EMBL/GenBank/DDBJ databases">
        <authorList>
            <person name="Cook R."/>
            <person name="Crisci M."/>
            <person name="Pye H."/>
            <person name="Adriaenssens E."/>
            <person name="Santini J."/>
        </authorList>
    </citation>
    <scope>NUCLEOTIDE SEQUENCE [LARGE SCALE GENOMIC DNA]</scope>
    <source>
        <strain evidence="1">Lak_Megaphage_RVC_AP3_GC26</strain>
    </source>
</reference>
<evidence type="ECO:0000313" key="1">
    <source>
        <dbReference type="EMBL" id="WQJ51241.1"/>
    </source>
</evidence>
<dbReference type="Gene3D" id="3.40.50.300">
    <property type="entry name" value="P-loop containing nucleotide triphosphate hydrolases"/>
    <property type="match status" value="1"/>
</dbReference>
<dbReference type="SUPFAM" id="SSF52540">
    <property type="entry name" value="P-loop containing nucleoside triphosphate hydrolases"/>
    <property type="match status" value="1"/>
</dbReference>
<dbReference type="SUPFAM" id="SSF56784">
    <property type="entry name" value="HAD-like"/>
    <property type="match status" value="1"/>
</dbReference>